<proteinExistence type="predicted"/>
<evidence type="ECO:0000313" key="2">
    <source>
        <dbReference type="EMBL" id="KIX14015.1"/>
    </source>
</evidence>
<evidence type="ECO:0000313" key="3">
    <source>
        <dbReference type="Proteomes" id="UP000032233"/>
    </source>
</evidence>
<keyword evidence="3" id="KW-1185">Reference proteome</keyword>
<dbReference type="Proteomes" id="UP000032233">
    <property type="component" value="Unassembled WGS sequence"/>
</dbReference>
<accession>A0A0D2JWV0</accession>
<evidence type="ECO:0000256" key="1">
    <source>
        <dbReference type="SAM" id="MobiDB-lite"/>
    </source>
</evidence>
<dbReference type="InParanoid" id="A0A0D2JWV0"/>
<gene>
    <name evidence="2" type="ORF">X474_13185</name>
</gene>
<name>A0A0D2JWV0_9BACT</name>
<dbReference type="STRING" id="1429043.X474_13185"/>
<comment type="caution">
    <text evidence="2">The sequence shown here is derived from an EMBL/GenBank/DDBJ whole genome shotgun (WGS) entry which is preliminary data.</text>
</comment>
<protein>
    <submittedName>
        <fullName evidence="2">Uncharacterized protein</fullName>
    </submittedName>
</protein>
<dbReference type="EMBL" id="AZAC01000014">
    <property type="protein sequence ID" value="KIX14015.1"/>
    <property type="molecule type" value="Genomic_DNA"/>
</dbReference>
<sequence length="76" mass="8868">MRGRRGAKHPPAQNQKPFTRQAAMKAKPLTSSLFHFNPQLSNFTKKHAQQKPSPLVYFFLKQVKNEIYNFRGVNRL</sequence>
<dbReference type="AlphaFoldDB" id="A0A0D2JWV0"/>
<reference evidence="2 3" key="1">
    <citation type="submission" date="2013-11" db="EMBL/GenBank/DDBJ databases">
        <title>Metagenomic analysis of a methanogenic consortium involved in long chain n-alkane degradation.</title>
        <authorList>
            <person name="Davidova I.A."/>
            <person name="Callaghan A.V."/>
            <person name="Wawrik B."/>
            <person name="Pruitt S."/>
            <person name="Marks C."/>
            <person name="Duncan K.E."/>
            <person name="Suflita J.M."/>
        </authorList>
    </citation>
    <scope>NUCLEOTIDE SEQUENCE [LARGE SCALE GENOMIC DNA]</scope>
    <source>
        <strain evidence="2 3">SPR</strain>
    </source>
</reference>
<feature type="region of interest" description="Disordered" evidence="1">
    <location>
        <begin position="1"/>
        <end position="24"/>
    </location>
</feature>
<organism evidence="2 3">
    <name type="scientific">Dethiosulfatarculus sandiegensis</name>
    <dbReference type="NCBI Taxonomy" id="1429043"/>
    <lineage>
        <taxon>Bacteria</taxon>
        <taxon>Pseudomonadati</taxon>
        <taxon>Thermodesulfobacteriota</taxon>
        <taxon>Desulfarculia</taxon>
        <taxon>Desulfarculales</taxon>
        <taxon>Desulfarculaceae</taxon>
        <taxon>Dethiosulfatarculus</taxon>
    </lineage>
</organism>